<dbReference type="GO" id="GO:0009164">
    <property type="term" value="P:nucleoside catabolic process"/>
    <property type="evidence" value="ECO:0007669"/>
    <property type="project" value="UniProtKB-ARBA"/>
</dbReference>
<dbReference type="SUPFAM" id="SSF53167">
    <property type="entry name" value="Purine and uridine phosphorylases"/>
    <property type="match status" value="1"/>
</dbReference>
<dbReference type="InterPro" id="IPR035994">
    <property type="entry name" value="Nucleoside_phosphorylase_sf"/>
</dbReference>
<dbReference type="Pfam" id="PF01048">
    <property type="entry name" value="PNP_UDP_1"/>
    <property type="match status" value="1"/>
</dbReference>
<accession>V4HLC5</accession>
<keyword evidence="2" id="KW-0328">Glycosyltransferase</keyword>
<protein>
    <submittedName>
        <fullName evidence="5">Uridine phosphorylase</fullName>
    </submittedName>
</protein>
<dbReference type="RefSeq" id="WP_023394137.1">
    <property type="nucleotide sequence ID" value="NZ_ASGZ01000026.1"/>
</dbReference>
<dbReference type="PANTHER" id="PTHR43691:SF13">
    <property type="entry name" value="URIDINE PHOSPHORYLASE"/>
    <property type="match status" value="1"/>
</dbReference>
<name>V4HLC5_9EURY</name>
<dbReference type="InterPro" id="IPR018016">
    <property type="entry name" value="Nucleoside_phosphorylase_CS"/>
</dbReference>
<feature type="domain" description="Nucleoside phosphorylase" evidence="4">
    <location>
        <begin position="26"/>
        <end position="250"/>
    </location>
</feature>
<evidence type="ECO:0000256" key="3">
    <source>
        <dbReference type="ARBA" id="ARBA00022679"/>
    </source>
</evidence>
<dbReference type="STRING" id="1324957.K933_07758"/>
<dbReference type="Proteomes" id="UP000017840">
    <property type="component" value="Unassembled WGS sequence"/>
</dbReference>
<evidence type="ECO:0000256" key="1">
    <source>
        <dbReference type="ARBA" id="ARBA00010456"/>
    </source>
</evidence>
<gene>
    <name evidence="5" type="ORF">K933_07758</name>
</gene>
<dbReference type="AlphaFoldDB" id="V4HLC5"/>
<evidence type="ECO:0000256" key="2">
    <source>
        <dbReference type="ARBA" id="ARBA00022676"/>
    </source>
</evidence>
<comment type="caution">
    <text evidence="5">The sequence shown here is derived from an EMBL/GenBank/DDBJ whole genome shotgun (WGS) entry which is preliminary data.</text>
</comment>
<dbReference type="InterPro" id="IPR000845">
    <property type="entry name" value="Nucleoside_phosphorylase_d"/>
</dbReference>
<keyword evidence="6" id="KW-1185">Reference proteome</keyword>
<evidence type="ECO:0000313" key="6">
    <source>
        <dbReference type="Proteomes" id="UP000017840"/>
    </source>
</evidence>
<dbReference type="Gene3D" id="3.40.50.1580">
    <property type="entry name" value="Nucleoside phosphorylase domain"/>
    <property type="match status" value="1"/>
</dbReference>
<comment type="similarity">
    <text evidence="1">Belongs to the PNP/UDP phosphorylase family.</text>
</comment>
<dbReference type="EMBL" id="ASGZ01000026">
    <property type="protein sequence ID" value="ESP88729.1"/>
    <property type="molecule type" value="Genomic_DNA"/>
</dbReference>
<dbReference type="PROSITE" id="PS01232">
    <property type="entry name" value="PNP_UDP_1"/>
    <property type="match status" value="1"/>
</dbReference>
<sequence>MDDSEDPNDETQYHLGVGPEDVADTVLLPGNPERVEKVTALWDESAAVADHREYRTATGTYDGEPLSVTSTGIGSPSAAIAVEELARVGADTFVRVGSCGAIQAGMEVGDLVISSGGVRQEGTSDEYVREDYPAVADGEVVSALVAAAERLGYDYHVGLTMSADSFYAGQGRPGFEGFRAAGSESLVAELREANVKNIEMEASAIMTIASLYGLRAGAVCTVYANRVTGEFRTEGESRAAECASLAAALLAEMDRVKAAAGADRWHAGLSLD</sequence>
<dbReference type="eggNOG" id="arCOG01324">
    <property type="taxonomic scope" value="Archaea"/>
</dbReference>
<dbReference type="OrthoDB" id="372263at2157"/>
<dbReference type="CDD" id="cd17767">
    <property type="entry name" value="UP_EcUdp-like"/>
    <property type="match status" value="1"/>
</dbReference>
<dbReference type="GO" id="GO:0005829">
    <property type="term" value="C:cytosol"/>
    <property type="evidence" value="ECO:0007669"/>
    <property type="project" value="TreeGrafter"/>
</dbReference>
<keyword evidence="3" id="KW-0808">Transferase</keyword>
<organism evidence="5 6">
    <name type="scientific">Candidatus Halobonum tyrrellensis G22</name>
    <dbReference type="NCBI Taxonomy" id="1324957"/>
    <lineage>
        <taxon>Archaea</taxon>
        <taxon>Methanobacteriati</taxon>
        <taxon>Methanobacteriota</taxon>
        <taxon>Stenosarchaea group</taxon>
        <taxon>Halobacteria</taxon>
        <taxon>Halobacteriales</taxon>
        <taxon>Haloferacaceae</taxon>
        <taxon>Candidatus Halobonum</taxon>
    </lineage>
</organism>
<dbReference type="GO" id="GO:0016763">
    <property type="term" value="F:pentosyltransferase activity"/>
    <property type="evidence" value="ECO:0007669"/>
    <property type="project" value="InterPro"/>
</dbReference>
<proteinExistence type="inferred from homology"/>
<evidence type="ECO:0000313" key="5">
    <source>
        <dbReference type="EMBL" id="ESP88729.1"/>
    </source>
</evidence>
<dbReference type="PATRIC" id="fig|1324957.4.peg.1573"/>
<evidence type="ECO:0000259" key="4">
    <source>
        <dbReference type="Pfam" id="PF01048"/>
    </source>
</evidence>
<reference evidence="5 6" key="1">
    <citation type="journal article" date="2013" name="Genome Announc.">
        <title>Draft Genome Sequence of 'Candidatus Halobonum tyrrellensis' Strain G22, Isolated from the Hypersaline Waters of Lake Tyrrell, Australia.</title>
        <authorList>
            <person name="Ugalde J.A."/>
            <person name="Narasingarao P."/>
            <person name="Kuo S."/>
            <person name="Podell S."/>
            <person name="Allen E.E."/>
        </authorList>
    </citation>
    <scope>NUCLEOTIDE SEQUENCE [LARGE SCALE GENOMIC DNA]</scope>
    <source>
        <strain evidence="5 6">G22</strain>
    </source>
</reference>
<dbReference type="PANTHER" id="PTHR43691">
    <property type="entry name" value="URIDINE PHOSPHORYLASE"/>
    <property type="match status" value="1"/>
</dbReference>